<keyword evidence="6 10" id="KW-0812">Transmembrane</keyword>
<evidence type="ECO:0000256" key="7">
    <source>
        <dbReference type="ARBA" id="ARBA00022849"/>
    </source>
</evidence>
<dbReference type="InterPro" id="IPR000802">
    <property type="entry name" value="Arsenical_pump_ArsB"/>
</dbReference>
<proteinExistence type="inferred from homology"/>
<dbReference type="InParanoid" id="A0A3N1HTG5"/>
<dbReference type="InterPro" id="IPR004680">
    <property type="entry name" value="Cit_transptr-like_dom"/>
</dbReference>
<dbReference type="RefSeq" id="WP_241966970.1">
    <property type="nucleotide sequence ID" value="NZ_RJKN01000001.1"/>
</dbReference>
<dbReference type="Pfam" id="PF03600">
    <property type="entry name" value="CitMHS"/>
    <property type="match status" value="1"/>
</dbReference>
<evidence type="ECO:0000256" key="3">
    <source>
        <dbReference type="ARBA" id="ARBA00009843"/>
    </source>
</evidence>
<dbReference type="PANTHER" id="PTHR43302:SF5">
    <property type="entry name" value="TRANSPORTER ARSB-RELATED"/>
    <property type="match status" value="1"/>
</dbReference>
<protein>
    <submittedName>
        <fullName evidence="12">Arsenite efflux membrane protein ArsB</fullName>
    </submittedName>
</protein>
<dbReference type="GO" id="GO:0005886">
    <property type="term" value="C:plasma membrane"/>
    <property type="evidence" value="ECO:0007669"/>
    <property type="project" value="UniProtKB-SubCell"/>
</dbReference>
<comment type="caution">
    <text evidence="12">The sequence shown here is derived from an EMBL/GenBank/DDBJ whole genome shotgun (WGS) entry which is preliminary data.</text>
</comment>
<gene>
    <name evidence="12" type="ORF">EDC03_0365</name>
</gene>
<dbReference type="GO" id="GO:0015105">
    <property type="term" value="F:arsenite transmembrane transporter activity"/>
    <property type="evidence" value="ECO:0007669"/>
    <property type="project" value="InterPro"/>
</dbReference>
<evidence type="ECO:0000256" key="1">
    <source>
        <dbReference type="ARBA" id="ARBA00004651"/>
    </source>
</evidence>
<comment type="subcellular location">
    <subcellularLocation>
        <location evidence="1">Cell membrane</location>
        <topology evidence="1">Multi-pass membrane protein</topology>
    </subcellularLocation>
</comment>
<feature type="transmembrane region" description="Helical" evidence="10">
    <location>
        <begin position="136"/>
        <end position="157"/>
    </location>
</feature>
<keyword evidence="4" id="KW-0813">Transport</keyword>
<evidence type="ECO:0000256" key="2">
    <source>
        <dbReference type="ARBA" id="ARBA00006433"/>
    </source>
</evidence>
<evidence type="ECO:0000256" key="10">
    <source>
        <dbReference type="SAM" id="Phobius"/>
    </source>
</evidence>
<dbReference type="PANTHER" id="PTHR43302">
    <property type="entry name" value="TRANSPORTER ARSB-RELATED"/>
    <property type="match status" value="1"/>
</dbReference>
<evidence type="ECO:0000313" key="12">
    <source>
        <dbReference type="EMBL" id="ROP45759.1"/>
    </source>
</evidence>
<feature type="transmembrane region" description="Helical" evidence="10">
    <location>
        <begin position="177"/>
        <end position="199"/>
    </location>
</feature>
<comment type="similarity">
    <text evidence="2">Belongs to the ArsB family.</text>
</comment>
<evidence type="ECO:0000256" key="5">
    <source>
        <dbReference type="ARBA" id="ARBA00022475"/>
    </source>
</evidence>
<feature type="domain" description="Citrate transporter-like" evidence="11">
    <location>
        <begin position="30"/>
        <end position="349"/>
    </location>
</feature>
<dbReference type="Proteomes" id="UP000276232">
    <property type="component" value="Unassembled WGS sequence"/>
</dbReference>
<feature type="transmembrane region" description="Helical" evidence="10">
    <location>
        <begin position="397"/>
        <end position="415"/>
    </location>
</feature>
<feature type="transmembrane region" description="Helical" evidence="10">
    <location>
        <begin position="96"/>
        <end position="129"/>
    </location>
</feature>
<keyword evidence="7" id="KW-0059">Arsenical resistance</keyword>
<comment type="similarity">
    <text evidence="3">Belongs to the CitM (TC 2.A.11) transporter family.</text>
</comment>
<feature type="transmembrane region" description="Helical" evidence="10">
    <location>
        <begin position="58"/>
        <end position="84"/>
    </location>
</feature>
<accession>A0A3N1HTG5</accession>
<dbReference type="EMBL" id="RJKN01000001">
    <property type="protein sequence ID" value="ROP45759.1"/>
    <property type="molecule type" value="Genomic_DNA"/>
</dbReference>
<feature type="transmembrane region" description="Helical" evidence="10">
    <location>
        <begin position="354"/>
        <end position="377"/>
    </location>
</feature>
<feature type="transmembrane region" description="Helical" evidence="10">
    <location>
        <begin position="25"/>
        <end position="46"/>
    </location>
</feature>
<dbReference type="PRINTS" id="PR00758">
    <property type="entry name" value="ARSENICPUMP"/>
</dbReference>
<name>A0A3N1HTG5_9ACTN</name>
<feature type="transmembrane region" description="Helical" evidence="10">
    <location>
        <begin position="250"/>
        <end position="269"/>
    </location>
</feature>
<sequence length="416" mass="41696">MSAPLPEGRGADLVARARDLARSRAGLWLALALVGGVVAATGLLPADGTVEVVGRTAPVLLFVLGITVVATLADRAGVFAVAAARLAVLAGGRRWVLWLAVVALATACTAVLSLDTTAVLLTPVVLALARRTGTSGLLLATTTVWLASTASLLLPVANLTNLLAVAGPELPGGEAQFIGLALLPGLVAVLVTVAVLAVLGRSALRGRYDVGALAPPEVADRGLLLLAAGVCVALAPALALLPLVGVPVEVPALVGAVVLVAGVLLRRGGPTTTSLRGLTDVPLLLGVLGLFLLVAAATEHGLTQPLAALAGEGGGLGDLLRLAGVGVLAANAVDNLPAYLALEPVAGSPERVVALLAGVNLGPLITPWACLATLLWARACREAGVAVDWWRFAARGLVLVPLVVVAATVTLWLVAR</sequence>
<dbReference type="AlphaFoldDB" id="A0A3N1HTG5"/>
<reference evidence="12 13" key="1">
    <citation type="journal article" date="2015" name="Stand. Genomic Sci.">
        <title>Genomic Encyclopedia of Bacterial and Archaeal Type Strains, Phase III: the genomes of soil and plant-associated and newly described type strains.</title>
        <authorList>
            <person name="Whitman W.B."/>
            <person name="Woyke T."/>
            <person name="Klenk H.P."/>
            <person name="Zhou Y."/>
            <person name="Lilburn T.G."/>
            <person name="Beck B.J."/>
            <person name="De Vos P."/>
            <person name="Vandamme P."/>
            <person name="Eisen J.A."/>
            <person name="Garrity G."/>
            <person name="Hugenholtz P."/>
            <person name="Kyrpides N.C."/>
        </authorList>
    </citation>
    <scope>NUCLEOTIDE SEQUENCE [LARGE SCALE GENOMIC DNA]</scope>
    <source>
        <strain evidence="12 13">CECT 7306</strain>
    </source>
</reference>
<evidence type="ECO:0000313" key="13">
    <source>
        <dbReference type="Proteomes" id="UP000276232"/>
    </source>
</evidence>
<keyword evidence="5" id="KW-1003">Cell membrane</keyword>
<keyword evidence="9 10" id="KW-0472">Membrane</keyword>
<feature type="transmembrane region" description="Helical" evidence="10">
    <location>
        <begin position="281"/>
        <end position="302"/>
    </location>
</feature>
<evidence type="ECO:0000256" key="8">
    <source>
        <dbReference type="ARBA" id="ARBA00022989"/>
    </source>
</evidence>
<evidence type="ECO:0000259" key="11">
    <source>
        <dbReference type="Pfam" id="PF03600"/>
    </source>
</evidence>
<organism evidence="12 13">
    <name type="scientific">Pseudokineococcus lusitanus</name>
    <dbReference type="NCBI Taxonomy" id="763993"/>
    <lineage>
        <taxon>Bacteria</taxon>
        <taxon>Bacillati</taxon>
        <taxon>Actinomycetota</taxon>
        <taxon>Actinomycetes</taxon>
        <taxon>Kineosporiales</taxon>
        <taxon>Kineosporiaceae</taxon>
        <taxon>Pseudokineococcus</taxon>
    </lineage>
</organism>
<evidence type="ECO:0000256" key="4">
    <source>
        <dbReference type="ARBA" id="ARBA00022448"/>
    </source>
</evidence>
<keyword evidence="13" id="KW-1185">Reference proteome</keyword>
<feature type="transmembrane region" description="Helical" evidence="10">
    <location>
        <begin position="322"/>
        <end position="342"/>
    </location>
</feature>
<evidence type="ECO:0000256" key="6">
    <source>
        <dbReference type="ARBA" id="ARBA00022692"/>
    </source>
</evidence>
<keyword evidence="8 10" id="KW-1133">Transmembrane helix</keyword>
<evidence type="ECO:0000256" key="9">
    <source>
        <dbReference type="ARBA" id="ARBA00023136"/>
    </source>
</evidence>
<feature type="transmembrane region" description="Helical" evidence="10">
    <location>
        <begin position="223"/>
        <end position="244"/>
    </location>
</feature>
<dbReference type="GO" id="GO:0046685">
    <property type="term" value="P:response to arsenic-containing substance"/>
    <property type="evidence" value="ECO:0007669"/>
    <property type="project" value="UniProtKB-KW"/>
</dbReference>